<evidence type="ECO:0000256" key="1">
    <source>
        <dbReference type="SAM" id="MobiDB-lite"/>
    </source>
</evidence>
<keyword evidence="2" id="KW-1185">Reference proteome</keyword>
<accession>A0A7E4VIA1</accession>
<sequence length="80" mass="9025">MVKKVYANVGIACALPTFHIFHCCFHRQFHPKMSLPSSLLERLKKRGIISQPEPQVEVFVEDKSTEETADDDLKTRGGAP</sequence>
<protein>
    <submittedName>
        <fullName evidence="3">Uncharacterized protein</fullName>
    </submittedName>
</protein>
<dbReference type="AlphaFoldDB" id="A0A7E4VIA1"/>
<proteinExistence type="predicted"/>
<name>A0A7E4VIA1_PANRE</name>
<evidence type="ECO:0000313" key="3">
    <source>
        <dbReference type="WBParaSite" id="Pan_g20814.t1"/>
    </source>
</evidence>
<reference evidence="3" key="2">
    <citation type="submission" date="2020-10" db="UniProtKB">
        <authorList>
            <consortium name="WormBaseParasite"/>
        </authorList>
    </citation>
    <scope>IDENTIFICATION</scope>
</reference>
<organism evidence="2 3">
    <name type="scientific">Panagrellus redivivus</name>
    <name type="common">Microworm</name>
    <dbReference type="NCBI Taxonomy" id="6233"/>
    <lineage>
        <taxon>Eukaryota</taxon>
        <taxon>Metazoa</taxon>
        <taxon>Ecdysozoa</taxon>
        <taxon>Nematoda</taxon>
        <taxon>Chromadorea</taxon>
        <taxon>Rhabditida</taxon>
        <taxon>Tylenchina</taxon>
        <taxon>Panagrolaimomorpha</taxon>
        <taxon>Panagrolaimoidea</taxon>
        <taxon>Panagrolaimidae</taxon>
        <taxon>Panagrellus</taxon>
    </lineage>
</organism>
<reference evidence="2" key="1">
    <citation type="journal article" date="2013" name="Genetics">
        <title>The draft genome and transcriptome of Panagrellus redivivus are shaped by the harsh demands of a free-living lifestyle.</title>
        <authorList>
            <person name="Srinivasan J."/>
            <person name="Dillman A.R."/>
            <person name="Macchietto M.G."/>
            <person name="Heikkinen L."/>
            <person name="Lakso M."/>
            <person name="Fracchia K.M."/>
            <person name="Antoshechkin I."/>
            <person name="Mortazavi A."/>
            <person name="Wong G."/>
            <person name="Sternberg P.W."/>
        </authorList>
    </citation>
    <scope>NUCLEOTIDE SEQUENCE [LARGE SCALE GENOMIC DNA]</scope>
    <source>
        <strain evidence="2">MT8872</strain>
    </source>
</reference>
<dbReference type="Proteomes" id="UP000492821">
    <property type="component" value="Unassembled WGS sequence"/>
</dbReference>
<dbReference type="WBParaSite" id="Pan_g20814.t1">
    <property type="protein sequence ID" value="Pan_g20814.t1"/>
    <property type="gene ID" value="Pan_g20814"/>
</dbReference>
<feature type="region of interest" description="Disordered" evidence="1">
    <location>
        <begin position="61"/>
        <end position="80"/>
    </location>
</feature>
<evidence type="ECO:0000313" key="2">
    <source>
        <dbReference type="Proteomes" id="UP000492821"/>
    </source>
</evidence>